<sequence>MTLEKKKSIAYFIYGLVLVGSLAYIWASWFGIPVWRYFPVLDIWNLGKISGETSMG</sequence>
<keyword evidence="1" id="KW-0812">Transmembrane</keyword>
<protein>
    <submittedName>
        <fullName evidence="2">Uncharacterized protein</fullName>
    </submittedName>
</protein>
<feature type="non-terminal residue" evidence="2">
    <location>
        <position position="56"/>
    </location>
</feature>
<dbReference type="EMBL" id="BARU01032335">
    <property type="protein sequence ID" value="GAH69864.1"/>
    <property type="molecule type" value="Genomic_DNA"/>
</dbReference>
<evidence type="ECO:0000313" key="2">
    <source>
        <dbReference type="EMBL" id="GAH69864.1"/>
    </source>
</evidence>
<keyword evidence="1" id="KW-1133">Transmembrane helix</keyword>
<evidence type="ECO:0000256" key="1">
    <source>
        <dbReference type="SAM" id="Phobius"/>
    </source>
</evidence>
<comment type="caution">
    <text evidence="2">The sequence shown here is derived from an EMBL/GenBank/DDBJ whole genome shotgun (WGS) entry which is preliminary data.</text>
</comment>
<name>X1IUR1_9ZZZZ</name>
<keyword evidence="1" id="KW-0472">Membrane</keyword>
<reference evidence="2" key="1">
    <citation type="journal article" date="2014" name="Front. Microbiol.">
        <title>High frequency of phylogenetically diverse reductive dehalogenase-homologous genes in deep subseafloor sedimentary metagenomes.</title>
        <authorList>
            <person name="Kawai M."/>
            <person name="Futagami T."/>
            <person name="Toyoda A."/>
            <person name="Takaki Y."/>
            <person name="Nishi S."/>
            <person name="Hori S."/>
            <person name="Arai W."/>
            <person name="Tsubouchi T."/>
            <person name="Morono Y."/>
            <person name="Uchiyama I."/>
            <person name="Ito T."/>
            <person name="Fujiyama A."/>
            <person name="Inagaki F."/>
            <person name="Takami H."/>
        </authorList>
    </citation>
    <scope>NUCLEOTIDE SEQUENCE</scope>
    <source>
        <strain evidence="2">Expedition CK06-06</strain>
    </source>
</reference>
<proteinExistence type="predicted"/>
<gene>
    <name evidence="2" type="ORF">S03H2_51006</name>
</gene>
<feature type="transmembrane region" description="Helical" evidence="1">
    <location>
        <begin position="12"/>
        <end position="32"/>
    </location>
</feature>
<accession>X1IUR1</accession>
<organism evidence="2">
    <name type="scientific">marine sediment metagenome</name>
    <dbReference type="NCBI Taxonomy" id="412755"/>
    <lineage>
        <taxon>unclassified sequences</taxon>
        <taxon>metagenomes</taxon>
        <taxon>ecological metagenomes</taxon>
    </lineage>
</organism>
<dbReference type="AlphaFoldDB" id="X1IUR1"/>